<dbReference type="VEuPathDB" id="PiroplasmaDB:BEWA_045590"/>
<keyword evidence="3" id="KW-1185">Reference proteome</keyword>
<name>L1LA40_THEEQ</name>
<evidence type="ECO:0000313" key="3">
    <source>
        <dbReference type="Proteomes" id="UP000031512"/>
    </source>
</evidence>
<sequence length="584" mass="64700">MSGGIRLDIDPKSWSKIPEEITCEDDNFPGTYDSYKYYSEPGKGKPFILSALLHKESVLKGIIPYPVPVKVISTYFNGDKTNILFIHIVLSIGTNWYCANPDTDVNVRENTFTRFIVDSSDVLNTDDIENILQNVETHNGFSIAQLNATDGSFSKKLLGDSDIIFDLTEKPSTSGGNGKYDSEYSGTSITVTPGSLIGGTFKKIQHNPTYSPFCVKDIQLSGGNDMKVKGGLPNDLITGFYVYYKDATYTTPLLVELNISLDVISGSYVTSRYLLSKNTEKSGKGKEWDIRKIGSYIEEGELKKVIQSISDGSKLNLTLIEGEDLKSKLGDINKGITIDITRTFEQTGGIHTKYYDSDGVRIPYKTLSSSGYYVVQQPYFPSFILKGIKTESGSDITGKNLHPPGTEIWQLNIYFKEAYKDPVLIEVICKYEQSDGCPKYVYYYCKDGNNTWNGYLLSTQFKKGGAGEDFADTENLIRHVKQNADKVVFEKLEGNLKGRLTKYPPDPLWVETQEGKSTEERRQGDDQNENSNRSSTLETHTNSSSGLGPEAIAGISSGVLGGGGLVGVTIWKWPTIMSSLITRL</sequence>
<dbReference type="KEGG" id="beq:BEWA_045590"/>
<evidence type="ECO:0000256" key="1">
    <source>
        <dbReference type="SAM" id="MobiDB-lite"/>
    </source>
</evidence>
<organism evidence="2 3">
    <name type="scientific">Theileria equi strain WA</name>
    <dbReference type="NCBI Taxonomy" id="1537102"/>
    <lineage>
        <taxon>Eukaryota</taxon>
        <taxon>Sar</taxon>
        <taxon>Alveolata</taxon>
        <taxon>Apicomplexa</taxon>
        <taxon>Aconoidasida</taxon>
        <taxon>Piroplasmida</taxon>
        <taxon>Theileriidae</taxon>
        <taxon>Theileria</taxon>
    </lineage>
</organism>
<dbReference type="AlphaFoldDB" id="L1LA40"/>
<evidence type="ECO:0000313" key="2">
    <source>
        <dbReference type="EMBL" id="EKX72095.1"/>
    </source>
</evidence>
<comment type="caution">
    <text evidence="2">The sequence shown here is derived from an EMBL/GenBank/DDBJ whole genome shotgun (WGS) entry which is preliminary data.</text>
</comment>
<dbReference type="GeneID" id="15805219"/>
<feature type="compositionally biased region" description="Basic and acidic residues" evidence="1">
    <location>
        <begin position="513"/>
        <end position="525"/>
    </location>
</feature>
<accession>L1LA40</accession>
<feature type="region of interest" description="Disordered" evidence="1">
    <location>
        <begin position="503"/>
        <end position="549"/>
    </location>
</feature>
<proteinExistence type="predicted"/>
<dbReference type="EMBL" id="ACOU01000007">
    <property type="protein sequence ID" value="EKX72095.1"/>
    <property type="molecule type" value="Genomic_DNA"/>
</dbReference>
<dbReference type="Proteomes" id="UP000031512">
    <property type="component" value="Unassembled WGS sequence"/>
</dbReference>
<dbReference type="RefSeq" id="XP_004831547.1">
    <property type="nucleotide sequence ID" value="XM_004831490.1"/>
</dbReference>
<feature type="compositionally biased region" description="Polar residues" evidence="1">
    <location>
        <begin position="529"/>
        <end position="546"/>
    </location>
</feature>
<gene>
    <name evidence="2" type="ORF">BEWA_045590</name>
</gene>
<reference evidence="2 3" key="1">
    <citation type="journal article" date="2012" name="BMC Genomics">
        <title>Comparative genomic analysis and phylogenetic position of Theileria equi.</title>
        <authorList>
            <person name="Kappmeyer L.S."/>
            <person name="Thiagarajan M."/>
            <person name="Herndon D.R."/>
            <person name="Ramsay J.D."/>
            <person name="Caler E."/>
            <person name="Djikeng A."/>
            <person name="Gillespie J.J."/>
            <person name="Lau A.O."/>
            <person name="Roalson E.H."/>
            <person name="Silva J.C."/>
            <person name="Silva M.G."/>
            <person name="Suarez C.E."/>
            <person name="Ueti M.W."/>
            <person name="Nene V.M."/>
            <person name="Mealey R.H."/>
            <person name="Knowles D.P."/>
            <person name="Brayton K.A."/>
        </authorList>
    </citation>
    <scope>NUCLEOTIDE SEQUENCE [LARGE SCALE GENOMIC DNA]</scope>
    <source>
        <strain evidence="2 3">WA</strain>
    </source>
</reference>
<protein>
    <submittedName>
        <fullName evidence="2">Uncharacterized protein</fullName>
    </submittedName>
</protein>